<dbReference type="OrthoDB" id="13598at2759"/>
<dbReference type="PANTHER" id="PTHR12868:SF0">
    <property type="entry name" value="NADH DEHYDROGENASE [UBIQUINONE] 1 BETA SUBCOMPLEX SUBUNIT 9"/>
    <property type="match status" value="1"/>
</dbReference>
<dbReference type="InterPro" id="IPR045292">
    <property type="entry name" value="Complex1_LYR_NDUFB9_LYRM3"/>
</dbReference>
<evidence type="ECO:0000256" key="6">
    <source>
        <dbReference type="ARBA" id="ARBA00022448"/>
    </source>
</evidence>
<evidence type="ECO:0000313" key="18">
    <source>
        <dbReference type="EMBL" id="RPA84361.1"/>
    </source>
</evidence>
<comment type="subunit">
    <text evidence="4">Mammalian complex I is composed of 45 different subunits.</text>
</comment>
<evidence type="ECO:0000256" key="16">
    <source>
        <dbReference type="SAM" id="MobiDB-lite"/>
    </source>
</evidence>
<gene>
    <name evidence="18" type="ORF">BJ508DRAFT_195825</name>
</gene>
<keyword evidence="13" id="KW-0472">Membrane</keyword>
<keyword evidence="11" id="KW-0007">Acetylation</keyword>
<comment type="subcellular location">
    <subcellularLocation>
        <location evidence="2">Mitochondrion inner membrane</location>
        <topology evidence="2">Peripheral membrane protein</topology>
        <orientation evidence="2">Matrix side</orientation>
    </subcellularLocation>
</comment>
<dbReference type="PANTHER" id="PTHR12868">
    <property type="entry name" value="NADH-UBIQUINONE OXIDOREDUCTASE B22 SUBUNIT"/>
    <property type="match status" value="1"/>
</dbReference>
<evidence type="ECO:0000259" key="17">
    <source>
        <dbReference type="Pfam" id="PF05347"/>
    </source>
</evidence>
<dbReference type="GO" id="GO:0005743">
    <property type="term" value="C:mitochondrial inner membrane"/>
    <property type="evidence" value="ECO:0007669"/>
    <property type="project" value="UniProtKB-SubCell"/>
</dbReference>
<keyword evidence="10" id="KW-0249">Electron transport</keyword>
<evidence type="ECO:0000256" key="4">
    <source>
        <dbReference type="ARBA" id="ARBA00011790"/>
    </source>
</evidence>
<evidence type="ECO:0000256" key="3">
    <source>
        <dbReference type="ARBA" id="ARBA00009508"/>
    </source>
</evidence>
<evidence type="ECO:0000256" key="7">
    <source>
        <dbReference type="ARBA" id="ARBA00022553"/>
    </source>
</evidence>
<dbReference type="CDD" id="cd20263">
    <property type="entry name" value="Complex1_LYR_NDUFB9_LYRM3"/>
    <property type="match status" value="1"/>
</dbReference>
<keyword evidence="7" id="KW-0597">Phosphoprotein</keyword>
<comment type="similarity">
    <text evidence="3">Belongs to the complex I LYR family.</text>
</comment>
<keyword evidence="9" id="KW-0999">Mitochondrion inner membrane</keyword>
<proteinExistence type="inferred from homology"/>
<evidence type="ECO:0000256" key="13">
    <source>
        <dbReference type="ARBA" id="ARBA00023136"/>
    </source>
</evidence>
<evidence type="ECO:0000256" key="12">
    <source>
        <dbReference type="ARBA" id="ARBA00023128"/>
    </source>
</evidence>
<protein>
    <recommendedName>
        <fullName evidence="5">NADH dehydrogenase [ubiquinone] 1 beta subcomplex subunit 9</fullName>
    </recommendedName>
    <alternativeName>
        <fullName evidence="14">Complex I-B22</fullName>
    </alternativeName>
    <alternativeName>
        <fullName evidence="15">NADH-ubiquinone oxidoreductase B22 subunit</fullName>
    </alternativeName>
</protein>
<keyword evidence="12" id="KW-0496">Mitochondrion</keyword>
<keyword evidence="19" id="KW-1185">Reference proteome</keyword>
<dbReference type="STRING" id="1160509.A0A3N4IJK7"/>
<evidence type="ECO:0000313" key="19">
    <source>
        <dbReference type="Proteomes" id="UP000275078"/>
    </source>
</evidence>
<dbReference type="GO" id="GO:0006120">
    <property type="term" value="P:mitochondrial electron transport, NADH to ubiquinone"/>
    <property type="evidence" value="ECO:0007669"/>
    <property type="project" value="InterPro"/>
</dbReference>
<feature type="non-terminal residue" evidence="18">
    <location>
        <position position="83"/>
    </location>
</feature>
<evidence type="ECO:0000256" key="1">
    <source>
        <dbReference type="ARBA" id="ARBA00002920"/>
    </source>
</evidence>
<sequence>SLYKRSLKLALDWLPGKRNRWRVQAVNLRKLFEANRHVQDPRIIRELLVATEAQLEKFKHPDPYIPPEAPGGSKYERNIPPPI</sequence>
<feature type="domain" description="Complex 1 LYR protein" evidence="17">
    <location>
        <begin position="1"/>
        <end position="56"/>
    </location>
</feature>
<feature type="region of interest" description="Disordered" evidence="16">
    <location>
        <begin position="60"/>
        <end position="83"/>
    </location>
</feature>
<accession>A0A3N4IJK7</accession>
<dbReference type="EMBL" id="ML119659">
    <property type="protein sequence ID" value="RPA84361.1"/>
    <property type="molecule type" value="Genomic_DNA"/>
</dbReference>
<evidence type="ECO:0000256" key="8">
    <source>
        <dbReference type="ARBA" id="ARBA00022660"/>
    </source>
</evidence>
<name>A0A3N4IJK7_ASCIM</name>
<keyword evidence="8" id="KW-0679">Respiratory chain</keyword>
<dbReference type="AlphaFoldDB" id="A0A3N4IJK7"/>
<comment type="function">
    <text evidence="1">Accessory subunit of the mitochondrial membrane respiratory chain NADH dehydrogenase (Complex I), that is believed to be not involved in catalysis. Complex I functions in the transfer of electrons from NADH to the respiratory chain. The immediate electron acceptor for the enzyme is believed to be ubiquinone.</text>
</comment>
<dbReference type="InterPro" id="IPR033034">
    <property type="entry name" value="NDUFB9"/>
</dbReference>
<feature type="non-terminal residue" evidence="18">
    <location>
        <position position="1"/>
    </location>
</feature>
<dbReference type="Proteomes" id="UP000275078">
    <property type="component" value="Unassembled WGS sequence"/>
</dbReference>
<evidence type="ECO:0000256" key="9">
    <source>
        <dbReference type="ARBA" id="ARBA00022792"/>
    </source>
</evidence>
<dbReference type="InterPro" id="IPR008011">
    <property type="entry name" value="Complex1_LYR_dom"/>
</dbReference>
<evidence type="ECO:0000256" key="5">
    <source>
        <dbReference type="ARBA" id="ARBA00018684"/>
    </source>
</evidence>
<reference evidence="18 19" key="1">
    <citation type="journal article" date="2018" name="Nat. Ecol. Evol.">
        <title>Pezizomycetes genomes reveal the molecular basis of ectomycorrhizal truffle lifestyle.</title>
        <authorList>
            <person name="Murat C."/>
            <person name="Payen T."/>
            <person name="Noel B."/>
            <person name="Kuo A."/>
            <person name="Morin E."/>
            <person name="Chen J."/>
            <person name="Kohler A."/>
            <person name="Krizsan K."/>
            <person name="Balestrini R."/>
            <person name="Da Silva C."/>
            <person name="Montanini B."/>
            <person name="Hainaut M."/>
            <person name="Levati E."/>
            <person name="Barry K.W."/>
            <person name="Belfiori B."/>
            <person name="Cichocki N."/>
            <person name="Clum A."/>
            <person name="Dockter R.B."/>
            <person name="Fauchery L."/>
            <person name="Guy J."/>
            <person name="Iotti M."/>
            <person name="Le Tacon F."/>
            <person name="Lindquist E.A."/>
            <person name="Lipzen A."/>
            <person name="Malagnac F."/>
            <person name="Mello A."/>
            <person name="Molinier V."/>
            <person name="Miyauchi S."/>
            <person name="Poulain J."/>
            <person name="Riccioni C."/>
            <person name="Rubini A."/>
            <person name="Sitrit Y."/>
            <person name="Splivallo R."/>
            <person name="Traeger S."/>
            <person name="Wang M."/>
            <person name="Zifcakova L."/>
            <person name="Wipf D."/>
            <person name="Zambonelli A."/>
            <person name="Paolocci F."/>
            <person name="Nowrousian M."/>
            <person name="Ottonello S."/>
            <person name="Baldrian P."/>
            <person name="Spatafora J.W."/>
            <person name="Henrissat B."/>
            <person name="Nagy L.G."/>
            <person name="Aury J.M."/>
            <person name="Wincker P."/>
            <person name="Grigoriev I.V."/>
            <person name="Bonfante P."/>
            <person name="Martin F.M."/>
        </authorList>
    </citation>
    <scope>NUCLEOTIDE SEQUENCE [LARGE SCALE GENOMIC DNA]</scope>
    <source>
        <strain evidence="18 19">RN42</strain>
    </source>
</reference>
<evidence type="ECO:0000256" key="2">
    <source>
        <dbReference type="ARBA" id="ARBA00004443"/>
    </source>
</evidence>
<dbReference type="Pfam" id="PF05347">
    <property type="entry name" value="Complex1_LYR"/>
    <property type="match status" value="1"/>
</dbReference>
<evidence type="ECO:0000256" key="11">
    <source>
        <dbReference type="ARBA" id="ARBA00022990"/>
    </source>
</evidence>
<evidence type="ECO:0000256" key="14">
    <source>
        <dbReference type="ARBA" id="ARBA00030192"/>
    </source>
</evidence>
<evidence type="ECO:0000256" key="10">
    <source>
        <dbReference type="ARBA" id="ARBA00022982"/>
    </source>
</evidence>
<evidence type="ECO:0000256" key="15">
    <source>
        <dbReference type="ARBA" id="ARBA00032528"/>
    </source>
</evidence>
<organism evidence="18 19">
    <name type="scientific">Ascobolus immersus RN42</name>
    <dbReference type="NCBI Taxonomy" id="1160509"/>
    <lineage>
        <taxon>Eukaryota</taxon>
        <taxon>Fungi</taxon>
        <taxon>Dikarya</taxon>
        <taxon>Ascomycota</taxon>
        <taxon>Pezizomycotina</taxon>
        <taxon>Pezizomycetes</taxon>
        <taxon>Pezizales</taxon>
        <taxon>Ascobolaceae</taxon>
        <taxon>Ascobolus</taxon>
    </lineage>
</organism>
<keyword evidence="6" id="KW-0813">Transport</keyword>